<dbReference type="InterPro" id="IPR000182">
    <property type="entry name" value="GNAT_dom"/>
</dbReference>
<dbReference type="OrthoDB" id="7617982at2"/>
<evidence type="ECO:0000313" key="2">
    <source>
        <dbReference type="EMBL" id="MXP46238.1"/>
    </source>
</evidence>
<dbReference type="Gene3D" id="3.40.630.30">
    <property type="match status" value="1"/>
</dbReference>
<evidence type="ECO:0000259" key="1">
    <source>
        <dbReference type="PROSITE" id="PS51186"/>
    </source>
</evidence>
<dbReference type="Proteomes" id="UP000471435">
    <property type="component" value="Unassembled WGS sequence"/>
</dbReference>
<dbReference type="SUPFAM" id="SSF55729">
    <property type="entry name" value="Acyl-CoA N-acyltransferases (Nat)"/>
    <property type="match status" value="1"/>
</dbReference>
<dbReference type="CDD" id="cd04301">
    <property type="entry name" value="NAT_SF"/>
    <property type="match status" value="1"/>
</dbReference>
<dbReference type="EMBL" id="WTYP01000001">
    <property type="protein sequence ID" value="MXP46238.1"/>
    <property type="molecule type" value="Genomic_DNA"/>
</dbReference>
<feature type="domain" description="N-acetyltransferase" evidence="1">
    <location>
        <begin position="11"/>
        <end position="175"/>
    </location>
</feature>
<organism evidence="2 3">
    <name type="scientific">Pontixanthobacter luteolus</name>
    <dbReference type="NCBI Taxonomy" id="295089"/>
    <lineage>
        <taxon>Bacteria</taxon>
        <taxon>Pseudomonadati</taxon>
        <taxon>Pseudomonadota</taxon>
        <taxon>Alphaproteobacteria</taxon>
        <taxon>Sphingomonadales</taxon>
        <taxon>Erythrobacteraceae</taxon>
        <taxon>Pontixanthobacter</taxon>
    </lineage>
</organism>
<dbReference type="AlphaFoldDB" id="A0A6I4UX59"/>
<dbReference type="PROSITE" id="PS51186">
    <property type="entry name" value="GNAT"/>
    <property type="match status" value="1"/>
</dbReference>
<evidence type="ECO:0000313" key="3">
    <source>
        <dbReference type="Proteomes" id="UP000471435"/>
    </source>
</evidence>
<proteinExistence type="predicted"/>
<dbReference type="GO" id="GO:0016747">
    <property type="term" value="F:acyltransferase activity, transferring groups other than amino-acyl groups"/>
    <property type="evidence" value="ECO:0007669"/>
    <property type="project" value="InterPro"/>
</dbReference>
<keyword evidence="3" id="KW-1185">Reference proteome</keyword>
<protein>
    <submittedName>
        <fullName evidence="2">GNAT family N-acetyltransferase</fullName>
    </submittedName>
</protein>
<dbReference type="Pfam" id="PF00583">
    <property type="entry name" value="Acetyltransf_1"/>
    <property type="match status" value="1"/>
</dbReference>
<reference evidence="2 3" key="1">
    <citation type="submission" date="2019-12" db="EMBL/GenBank/DDBJ databases">
        <title>Genomic-based taxomic classification of the family Erythrobacteraceae.</title>
        <authorList>
            <person name="Xu L."/>
        </authorList>
    </citation>
    <scope>NUCLEOTIDE SEQUENCE [LARGE SCALE GENOMIC DNA]</scope>
    <source>
        <strain evidence="2 3">SW-109</strain>
    </source>
</reference>
<sequence>MHTRLENGTPVCIRTPGPGDLMLMREGLGKMSARSLYLRFFSGARTPPDWVIDRLLDVDGHDHLAWGAIASDREGKPAIGAVHAFRSEDHPECAEFSVAVLDEFHGLGLGKLLTATILLDAAGEGLTDFTANTLSENASAIDFTKSLGGQLTARDGAVNTYSFDIAEAVERLRLECDPPGIAEVFNVLG</sequence>
<gene>
    <name evidence="2" type="ORF">GRI43_02375</name>
</gene>
<dbReference type="InterPro" id="IPR016181">
    <property type="entry name" value="Acyl_CoA_acyltransferase"/>
</dbReference>
<name>A0A6I4UX59_9SPHN</name>
<keyword evidence="2" id="KW-0808">Transferase</keyword>
<accession>A0A6I4UX59</accession>
<comment type="caution">
    <text evidence="2">The sequence shown here is derived from an EMBL/GenBank/DDBJ whole genome shotgun (WGS) entry which is preliminary data.</text>
</comment>